<name>A0A8J3B5R1_9BACI</name>
<dbReference type="GO" id="GO:0016787">
    <property type="term" value="F:hydrolase activity"/>
    <property type="evidence" value="ECO:0007669"/>
    <property type="project" value="UniProtKB-UniRule"/>
</dbReference>
<dbReference type="InterPro" id="IPR002641">
    <property type="entry name" value="PNPLA_dom"/>
</dbReference>
<dbReference type="Pfam" id="PF01734">
    <property type="entry name" value="Patatin"/>
    <property type="match status" value="1"/>
</dbReference>
<feature type="short sequence motif" description="DGA/G" evidence="4">
    <location>
        <begin position="156"/>
        <end position="158"/>
    </location>
</feature>
<dbReference type="GO" id="GO:0016042">
    <property type="term" value="P:lipid catabolic process"/>
    <property type="evidence" value="ECO:0007669"/>
    <property type="project" value="UniProtKB-UniRule"/>
</dbReference>
<dbReference type="InterPro" id="IPR016035">
    <property type="entry name" value="Acyl_Trfase/lysoPLipase"/>
</dbReference>
<keyword evidence="2 4" id="KW-0442">Lipid degradation</keyword>
<reference evidence="6" key="1">
    <citation type="journal article" date="2014" name="Int. J. Syst. Evol. Microbiol.">
        <title>Complete genome sequence of Corynebacterium casei LMG S-19264T (=DSM 44701T), isolated from a smear-ripened cheese.</title>
        <authorList>
            <consortium name="US DOE Joint Genome Institute (JGI-PGF)"/>
            <person name="Walter F."/>
            <person name="Albersmeier A."/>
            <person name="Kalinowski J."/>
            <person name="Ruckert C."/>
        </authorList>
    </citation>
    <scope>NUCLEOTIDE SEQUENCE</scope>
    <source>
        <strain evidence="6">JCM 14719</strain>
    </source>
</reference>
<accession>A0A8J3B5R1</accession>
<dbReference type="EMBL" id="BMOF01000002">
    <property type="protein sequence ID" value="GGJ91661.1"/>
    <property type="molecule type" value="Genomic_DNA"/>
</dbReference>
<comment type="caution">
    <text evidence="6">The sequence shown here is derived from an EMBL/GenBank/DDBJ whole genome shotgun (WGS) entry which is preliminary data.</text>
</comment>
<evidence type="ECO:0000256" key="1">
    <source>
        <dbReference type="ARBA" id="ARBA00022801"/>
    </source>
</evidence>
<dbReference type="PROSITE" id="PS51635">
    <property type="entry name" value="PNPLA"/>
    <property type="match status" value="1"/>
</dbReference>
<comment type="caution">
    <text evidence="4">Lacks conserved residue(s) required for the propagation of feature annotation.</text>
</comment>
<evidence type="ECO:0000256" key="3">
    <source>
        <dbReference type="ARBA" id="ARBA00023098"/>
    </source>
</evidence>
<feature type="domain" description="PNPLA" evidence="5">
    <location>
        <begin position="11"/>
        <end position="169"/>
    </location>
</feature>
<proteinExistence type="predicted"/>
<feature type="active site" description="Proton acceptor" evidence="4">
    <location>
        <position position="156"/>
    </location>
</feature>
<feature type="active site" description="Nucleophile" evidence="4">
    <location>
        <position position="44"/>
    </location>
</feature>
<keyword evidence="1 4" id="KW-0378">Hydrolase</keyword>
<dbReference type="PANTHER" id="PTHR14226:SF76">
    <property type="entry name" value="NTE FAMILY PROTEIN RSSA"/>
    <property type="match status" value="1"/>
</dbReference>
<dbReference type="PANTHER" id="PTHR14226">
    <property type="entry name" value="NEUROPATHY TARGET ESTERASE/SWISS CHEESE D.MELANOGASTER"/>
    <property type="match status" value="1"/>
</dbReference>
<dbReference type="Proteomes" id="UP000637720">
    <property type="component" value="Unassembled WGS sequence"/>
</dbReference>
<reference evidence="6" key="2">
    <citation type="submission" date="2020-09" db="EMBL/GenBank/DDBJ databases">
        <authorList>
            <person name="Sun Q."/>
            <person name="Ohkuma M."/>
        </authorList>
    </citation>
    <scope>NUCLEOTIDE SEQUENCE</scope>
    <source>
        <strain evidence="6">JCM 14719</strain>
    </source>
</reference>
<dbReference type="Gene3D" id="3.40.1090.10">
    <property type="entry name" value="Cytosolic phospholipase A2 catalytic domain"/>
    <property type="match status" value="1"/>
</dbReference>
<gene>
    <name evidence="6" type="ORF">GCM10007043_01720</name>
</gene>
<organism evidence="6 7">
    <name type="scientific">Calditerricola satsumensis</name>
    <dbReference type="NCBI Taxonomy" id="373054"/>
    <lineage>
        <taxon>Bacteria</taxon>
        <taxon>Bacillati</taxon>
        <taxon>Bacillota</taxon>
        <taxon>Bacilli</taxon>
        <taxon>Bacillales</taxon>
        <taxon>Bacillaceae</taxon>
        <taxon>Calditerricola</taxon>
    </lineage>
</organism>
<evidence type="ECO:0000313" key="7">
    <source>
        <dbReference type="Proteomes" id="UP000637720"/>
    </source>
</evidence>
<sequence>MKTVGNAKIGLALGAGGARGMAHIGVLKVLEERGIRPHCIAGSSMGSLVGVLYANDLNLSLLERLAIQLRRKHWLDMTVPKLGFVAGEKVKQLVRLLTHGKNLEDLSLPVAVVATDLERGERVVFRTGPIDQAVRASMSIPGIFVPERIDGRLYVDGAVTDRLPVDVVRDMGADFIIAVDVTPFQLSTRIQSIFDVIAQTIDILEKEVNQSRVLHADVVIRPDVGRFSSTAFTNIAEIIAEGEKAARAMIDEIEEKLRRWEGTR</sequence>
<dbReference type="SUPFAM" id="SSF52151">
    <property type="entry name" value="FabD/lysophospholipase-like"/>
    <property type="match status" value="1"/>
</dbReference>
<feature type="short sequence motif" description="GXSXG" evidence="4">
    <location>
        <begin position="42"/>
        <end position="46"/>
    </location>
</feature>
<dbReference type="InterPro" id="IPR050301">
    <property type="entry name" value="NTE"/>
</dbReference>
<keyword evidence="3 4" id="KW-0443">Lipid metabolism</keyword>
<evidence type="ECO:0000313" key="6">
    <source>
        <dbReference type="EMBL" id="GGJ91661.1"/>
    </source>
</evidence>
<dbReference type="RefSeq" id="WP_373277099.1">
    <property type="nucleotide sequence ID" value="NZ_BMOF01000002.1"/>
</dbReference>
<keyword evidence="7" id="KW-1185">Reference proteome</keyword>
<evidence type="ECO:0000259" key="5">
    <source>
        <dbReference type="PROSITE" id="PS51635"/>
    </source>
</evidence>
<evidence type="ECO:0000256" key="2">
    <source>
        <dbReference type="ARBA" id="ARBA00022963"/>
    </source>
</evidence>
<protein>
    <submittedName>
        <fullName evidence="6">Esterase</fullName>
    </submittedName>
</protein>
<dbReference type="AlphaFoldDB" id="A0A8J3B5R1"/>
<evidence type="ECO:0000256" key="4">
    <source>
        <dbReference type="PROSITE-ProRule" id="PRU01161"/>
    </source>
</evidence>